<evidence type="ECO:0000256" key="1">
    <source>
        <dbReference type="SAM" id="MobiDB-lite"/>
    </source>
</evidence>
<dbReference type="EMBL" id="BTGU01001334">
    <property type="protein sequence ID" value="GMN21718.1"/>
    <property type="molecule type" value="Genomic_DNA"/>
</dbReference>
<comment type="caution">
    <text evidence="4">The sequence shown here is derived from an EMBL/GenBank/DDBJ whole genome shotgun (WGS) entry which is preliminary data.</text>
</comment>
<evidence type="ECO:0000313" key="2">
    <source>
        <dbReference type="EMBL" id="GMN20775.1"/>
    </source>
</evidence>
<evidence type="ECO:0000313" key="3">
    <source>
        <dbReference type="EMBL" id="GMN20783.1"/>
    </source>
</evidence>
<proteinExistence type="predicted"/>
<accession>A0AA87Z9B5</accession>
<reference evidence="4" key="1">
    <citation type="submission" date="2023-07" db="EMBL/GenBank/DDBJ databases">
        <title>draft genome sequence of fig (Ficus carica).</title>
        <authorList>
            <person name="Takahashi T."/>
            <person name="Nishimura K."/>
        </authorList>
    </citation>
    <scope>NUCLEOTIDE SEQUENCE</scope>
</reference>
<organism evidence="4 5">
    <name type="scientific">Ficus carica</name>
    <name type="common">Common fig</name>
    <dbReference type="NCBI Taxonomy" id="3494"/>
    <lineage>
        <taxon>Eukaryota</taxon>
        <taxon>Viridiplantae</taxon>
        <taxon>Streptophyta</taxon>
        <taxon>Embryophyta</taxon>
        <taxon>Tracheophyta</taxon>
        <taxon>Spermatophyta</taxon>
        <taxon>Magnoliopsida</taxon>
        <taxon>eudicotyledons</taxon>
        <taxon>Gunneridae</taxon>
        <taxon>Pentapetalae</taxon>
        <taxon>rosids</taxon>
        <taxon>fabids</taxon>
        <taxon>Rosales</taxon>
        <taxon>Moraceae</taxon>
        <taxon>Ficeae</taxon>
        <taxon>Ficus</taxon>
    </lineage>
</organism>
<feature type="compositionally biased region" description="Basic and acidic residues" evidence="1">
    <location>
        <begin position="144"/>
        <end position="154"/>
    </location>
</feature>
<feature type="region of interest" description="Disordered" evidence="1">
    <location>
        <begin position="135"/>
        <end position="154"/>
    </location>
</feature>
<keyword evidence="5" id="KW-1185">Reference proteome</keyword>
<name>A0AA87Z9B5_FICCA</name>
<protein>
    <submittedName>
        <fullName evidence="4">Uncharacterized protein</fullName>
    </submittedName>
</protein>
<dbReference type="EMBL" id="BTGU01002671">
    <property type="protein sequence ID" value="GMN20775.1"/>
    <property type="molecule type" value="Genomic_DNA"/>
</dbReference>
<sequence>MVSVADRCRSKAGFTTRIQVLRAPHRPSTYLFRRGRGRWSDKGHILGERPALRLAEYIQRQYFVSSGRHVHGNASSSRDVVGVLGNIQLPEKRALVPRVAGVLCDVPRGTHTGREDKAALRILKFRTLSSIGSWREVQSPPRQPRPDFTLDSRL</sequence>
<dbReference type="EMBL" id="BTGU01002672">
    <property type="protein sequence ID" value="GMN20783.1"/>
    <property type="molecule type" value="Genomic_DNA"/>
</dbReference>
<dbReference type="Proteomes" id="UP001187192">
    <property type="component" value="Unassembled WGS sequence"/>
</dbReference>
<dbReference type="AlphaFoldDB" id="A0AA87Z9B5"/>
<evidence type="ECO:0000313" key="4">
    <source>
        <dbReference type="EMBL" id="GMN21718.1"/>
    </source>
</evidence>
<gene>
    <name evidence="4" type="ORF">TIFTF001_040094</name>
    <name evidence="2" type="ORF">TIFTF001_043167</name>
    <name evidence="3" type="ORF">TIFTF001_043170</name>
</gene>
<evidence type="ECO:0000313" key="5">
    <source>
        <dbReference type="Proteomes" id="UP001187192"/>
    </source>
</evidence>